<name>A0A2N5H8P0_9BACI</name>
<gene>
    <name evidence="2" type="ORF">CVD27_23235</name>
</gene>
<dbReference type="EMBL" id="PGVE01000088">
    <property type="protein sequence ID" value="PLS01865.1"/>
    <property type="molecule type" value="Genomic_DNA"/>
</dbReference>
<keyword evidence="1" id="KW-0472">Membrane</keyword>
<keyword evidence="1" id="KW-0812">Transmembrane</keyword>
<sequence>MLKLLVFGLIIITLILVSIFIGGLMDLYKQELEEKKNMVRDGIEGYLDQTFGFRKVKVFKTLIDADGYVRYMVYLPQFEWFKSPTYTWYEVYQTQSGGFQHIDVEK</sequence>
<evidence type="ECO:0000313" key="2">
    <source>
        <dbReference type="EMBL" id="PLS01865.1"/>
    </source>
</evidence>
<evidence type="ECO:0000256" key="1">
    <source>
        <dbReference type="SAM" id="Phobius"/>
    </source>
</evidence>
<dbReference type="OrthoDB" id="2935854at2"/>
<dbReference type="RefSeq" id="WP_101650859.1">
    <property type="nucleotide sequence ID" value="NZ_PGVE01000088.1"/>
</dbReference>
<keyword evidence="3" id="KW-1185">Reference proteome</keyword>
<reference evidence="2 3" key="1">
    <citation type="submission" date="2017-11" db="EMBL/GenBank/DDBJ databases">
        <title>Comparitive Functional Genomics of Dry Heat Resistant strains isolated from the Viking Spacecraft.</title>
        <authorList>
            <person name="Seuylemezian A."/>
            <person name="Cooper K."/>
            <person name="Vaishampayan P."/>
        </authorList>
    </citation>
    <scope>NUCLEOTIDE SEQUENCE [LARGE SCALE GENOMIC DNA]</scope>
    <source>
        <strain evidence="2 3">V32-6</strain>
    </source>
</reference>
<dbReference type="Proteomes" id="UP000234950">
    <property type="component" value="Unassembled WGS sequence"/>
</dbReference>
<proteinExistence type="predicted"/>
<evidence type="ECO:0000313" key="3">
    <source>
        <dbReference type="Proteomes" id="UP000234950"/>
    </source>
</evidence>
<evidence type="ECO:0008006" key="4">
    <source>
        <dbReference type="Google" id="ProtNLM"/>
    </source>
</evidence>
<comment type="caution">
    <text evidence="2">The sequence shown here is derived from an EMBL/GenBank/DDBJ whole genome shotgun (WGS) entry which is preliminary data.</text>
</comment>
<accession>A0A2N5H8P0</accession>
<keyword evidence="1" id="KW-1133">Transmembrane helix</keyword>
<dbReference type="AlphaFoldDB" id="A0A2N5H8P0"/>
<organism evidence="2 3">
    <name type="scientific">Neobacillus cucumis</name>
    <dbReference type="NCBI Taxonomy" id="1740721"/>
    <lineage>
        <taxon>Bacteria</taxon>
        <taxon>Bacillati</taxon>
        <taxon>Bacillota</taxon>
        <taxon>Bacilli</taxon>
        <taxon>Bacillales</taxon>
        <taxon>Bacillaceae</taxon>
        <taxon>Neobacillus</taxon>
    </lineage>
</organism>
<protein>
    <recommendedName>
        <fullName evidence="4">DUF3139 domain-containing protein</fullName>
    </recommendedName>
</protein>
<feature type="transmembrane region" description="Helical" evidence="1">
    <location>
        <begin position="6"/>
        <end position="28"/>
    </location>
</feature>